<reference evidence="1" key="1">
    <citation type="journal article" date="2022" name="bioRxiv">
        <title>Population genetic analysis of Ophidiomyces ophidiicola, the causative agent of snake fungal disease, indicates recent introductions to the USA.</title>
        <authorList>
            <person name="Ladner J.T."/>
            <person name="Palmer J.M."/>
            <person name="Ettinger C.L."/>
            <person name="Stajich J.E."/>
            <person name="Farrell T.M."/>
            <person name="Glorioso B.M."/>
            <person name="Lawson B."/>
            <person name="Price S.J."/>
            <person name="Stengle A.G."/>
            <person name="Grear D.A."/>
            <person name="Lorch J.M."/>
        </authorList>
    </citation>
    <scope>NUCLEOTIDE SEQUENCE</scope>
    <source>
        <strain evidence="1">NWHC 24266-5</strain>
    </source>
</reference>
<gene>
    <name evidence="1" type="ORF">LOY88_005004</name>
</gene>
<comment type="caution">
    <text evidence="1">The sequence shown here is derived from an EMBL/GenBank/DDBJ whole genome shotgun (WGS) entry which is preliminary data.</text>
</comment>
<accession>A0ACB8URS2</accession>
<dbReference type="EMBL" id="JALBCA010000083">
    <property type="protein sequence ID" value="KAI2383814.1"/>
    <property type="molecule type" value="Genomic_DNA"/>
</dbReference>
<protein>
    <submittedName>
        <fullName evidence="1">Uncharacterized protein</fullName>
    </submittedName>
</protein>
<sequence length="913" mass="102180">MDTEKRIGSNEETEPLTRRDAESRDSIDSASIASASLVLIDHANNTSSPSSRDIFQDGGKYRDAEADPEAVTPVSADGMSPPKRVKLLFCFVVAISLAGWLVAFFIFAGSRKDKGSEVVVQNSGNNTPSELSGGQTKVSLEDVLRGSWRPITHDISWLPGSNGEDGLLLEQDEAGSKGYLRVEDIRHRRSADKGDEQVILIQNPTFRVNGKLVYPSKVWPSPDLKTVLVMSDRLKNWRHSYSGNYWLFDVKTQTGRPLDPALPHGMIQLASWSPKSDAVVFTRNNNLFIRRLSSDSTEQITTDGGPDLFYGVPDWVYEEEVFSGNSATWWAKDGKFIAFLRTNESSVPEYPVQYFINEPGKLAPPGEEHYPNVRRIKYPKAGAPNPTVSIQFFDLEKGSTFSVDVKGDLPDNDRLINEVVWASDGNVLVRETNRESDRLVVLLIDVNKQSGRVVRTLNISDLDGGWIEPSQTTRFIPADPDNGRPHNGYIETVPHNGFDHLAYFTPLDNPNPLFLTSGNWEVVDAPSAVDLKRGLVYFVATKENPTERHVYTVKLDGSELKPIVDTKLSAYYSISLSAGAGYALLRYEGPGIPWQKVISTPANEEKYEESIETNTGLANKAKEVALPSLHYQTVSVDGYTLQVVERRPPGFNPDKKYPVLFFLYGGPGSQTVSKKFKIDFQSYVASNLGYIVVTVDGRGTGFIGRKARCIVRGQLGHYEAKDQIATAKAWGTRPYVDASRMAIWGWSYGGFMTLKTLEQDAGQTFQYGMAVAPVTDWRFYDSIYTERYMHTPQNNRMGYDRTAISNVTALQSTVRFLVIHGTGDDNVHMQNTLTLLDKLDIGGVKNFDVHIFPDSDHGIYFHNAYMMVHQRLSDWLVNAFNGEWAKTRDPTPAMFLVRRVMQFFSGLRNHNNY</sequence>
<organism evidence="1">
    <name type="scientific">Ophidiomyces ophidiicola</name>
    <dbReference type="NCBI Taxonomy" id="1387563"/>
    <lineage>
        <taxon>Eukaryota</taxon>
        <taxon>Fungi</taxon>
        <taxon>Dikarya</taxon>
        <taxon>Ascomycota</taxon>
        <taxon>Pezizomycotina</taxon>
        <taxon>Eurotiomycetes</taxon>
        <taxon>Eurotiomycetidae</taxon>
        <taxon>Onygenales</taxon>
        <taxon>Onygenaceae</taxon>
        <taxon>Ophidiomyces</taxon>
    </lineage>
</organism>
<proteinExistence type="predicted"/>
<evidence type="ECO:0000313" key="1">
    <source>
        <dbReference type="EMBL" id="KAI2383814.1"/>
    </source>
</evidence>
<name>A0ACB8URS2_9EURO</name>